<proteinExistence type="predicted"/>
<reference evidence="2" key="1">
    <citation type="submission" date="2024-02" db="UniProtKB">
        <authorList>
            <consortium name="WormBaseParasite"/>
        </authorList>
    </citation>
    <scope>IDENTIFICATION</scope>
</reference>
<dbReference type="Proteomes" id="UP000035681">
    <property type="component" value="Unplaced"/>
</dbReference>
<evidence type="ECO:0000313" key="1">
    <source>
        <dbReference type="Proteomes" id="UP000035681"/>
    </source>
</evidence>
<keyword evidence="1" id="KW-1185">Reference proteome</keyword>
<accession>A0AAF5D182</accession>
<organism evidence="1 2">
    <name type="scientific">Strongyloides stercoralis</name>
    <name type="common">Threadworm</name>
    <dbReference type="NCBI Taxonomy" id="6248"/>
    <lineage>
        <taxon>Eukaryota</taxon>
        <taxon>Metazoa</taxon>
        <taxon>Ecdysozoa</taxon>
        <taxon>Nematoda</taxon>
        <taxon>Chromadorea</taxon>
        <taxon>Rhabditida</taxon>
        <taxon>Tylenchina</taxon>
        <taxon>Panagrolaimomorpha</taxon>
        <taxon>Strongyloidoidea</taxon>
        <taxon>Strongyloididae</taxon>
        <taxon>Strongyloides</taxon>
    </lineage>
</organism>
<sequence length="148" mass="16573">MVNNVAYEGLKTIMKLKMKFNLKSKGNAVSDLTLGRIAAINLQTLVPISKLDPPLTFGLLNLKLDKPVNFLEIPDMASIIPKGAKYDPLFNDVLDFQKQIHYRIGKGRVDKSESISRMMREGDYFSESKKLDLLTKLGILDAEGNCNI</sequence>
<dbReference type="AlphaFoldDB" id="A0AAF5D182"/>
<evidence type="ECO:0000313" key="2">
    <source>
        <dbReference type="WBParaSite" id="TCONS_00005156.p1"/>
    </source>
</evidence>
<name>A0AAF5D182_STRER</name>
<protein>
    <submittedName>
        <fullName evidence="2">Uncharacterized protein</fullName>
    </submittedName>
</protein>
<dbReference type="WBParaSite" id="TCONS_00005156.p1">
    <property type="protein sequence ID" value="TCONS_00005156.p1"/>
    <property type="gene ID" value="XLOC_003492"/>
</dbReference>